<evidence type="ECO:0000313" key="4">
    <source>
        <dbReference type="EMBL" id="CAJ1933869.1"/>
    </source>
</evidence>
<keyword evidence="2" id="KW-0472">Membrane</keyword>
<gene>
    <name evidence="4" type="ORF">AYBTSS11_LOCUS6598</name>
</gene>
<evidence type="ECO:0000256" key="1">
    <source>
        <dbReference type="ARBA" id="ARBA00005769"/>
    </source>
</evidence>
<keyword evidence="2" id="KW-1133">Transmembrane helix</keyword>
<proteinExistence type="inferred from homology"/>
<dbReference type="Gene3D" id="1.10.645.10">
    <property type="entry name" value="Cytochrome-c3 Hydrogenase, chain B"/>
    <property type="match status" value="1"/>
</dbReference>
<dbReference type="Pfam" id="PF00346">
    <property type="entry name" value="Complex1_49kDa"/>
    <property type="match status" value="1"/>
</dbReference>
<feature type="transmembrane region" description="Helical" evidence="2">
    <location>
        <begin position="15"/>
        <end position="35"/>
    </location>
</feature>
<organism evidence="4 5">
    <name type="scientific">Sphenostylis stenocarpa</name>
    <dbReference type="NCBI Taxonomy" id="92480"/>
    <lineage>
        <taxon>Eukaryota</taxon>
        <taxon>Viridiplantae</taxon>
        <taxon>Streptophyta</taxon>
        <taxon>Embryophyta</taxon>
        <taxon>Tracheophyta</taxon>
        <taxon>Spermatophyta</taxon>
        <taxon>Magnoliopsida</taxon>
        <taxon>eudicotyledons</taxon>
        <taxon>Gunneridae</taxon>
        <taxon>Pentapetalae</taxon>
        <taxon>rosids</taxon>
        <taxon>fabids</taxon>
        <taxon>Fabales</taxon>
        <taxon>Fabaceae</taxon>
        <taxon>Papilionoideae</taxon>
        <taxon>50 kb inversion clade</taxon>
        <taxon>NPAAA clade</taxon>
        <taxon>indigoferoid/millettioid clade</taxon>
        <taxon>Phaseoleae</taxon>
        <taxon>Sphenostylis</taxon>
    </lineage>
</organism>
<keyword evidence="2" id="KW-0812">Transmembrane</keyword>
<protein>
    <recommendedName>
        <fullName evidence="3">NADH-quinone oxidoreductase subunit D domain-containing protein</fullName>
    </recommendedName>
</protein>
<evidence type="ECO:0000256" key="2">
    <source>
        <dbReference type="SAM" id="Phobius"/>
    </source>
</evidence>
<sequence>MHATHNSSPSLQTRILATSCDFGAIILFGGIRGKVMTMKETKVERAIRSNASMTSGAEMVVVKQEKLLELYKRVSEAKMHASCIRPGGVTQDLPLDLYEIE</sequence>
<dbReference type="SUPFAM" id="SSF56762">
    <property type="entry name" value="HydB/Nqo4-like"/>
    <property type="match status" value="1"/>
</dbReference>
<dbReference type="GO" id="GO:0016651">
    <property type="term" value="F:oxidoreductase activity, acting on NAD(P)H"/>
    <property type="evidence" value="ECO:0007669"/>
    <property type="project" value="InterPro"/>
</dbReference>
<dbReference type="Proteomes" id="UP001189624">
    <property type="component" value="Chromosome 2"/>
</dbReference>
<dbReference type="InterPro" id="IPR001135">
    <property type="entry name" value="NADH_Q_OxRdtase_suD"/>
</dbReference>
<keyword evidence="5" id="KW-1185">Reference proteome</keyword>
<reference evidence="4" key="1">
    <citation type="submission" date="2023-10" db="EMBL/GenBank/DDBJ databases">
        <authorList>
            <person name="Domelevo Entfellner J.-B."/>
        </authorList>
    </citation>
    <scope>NUCLEOTIDE SEQUENCE</scope>
</reference>
<feature type="domain" description="NADH-quinone oxidoreductase subunit D" evidence="3">
    <location>
        <begin position="59"/>
        <end position="98"/>
    </location>
</feature>
<comment type="similarity">
    <text evidence="1">Belongs to the complex I 49 kDa subunit family.</text>
</comment>
<dbReference type="AlphaFoldDB" id="A0AA86SAZ6"/>
<dbReference type="InterPro" id="IPR029014">
    <property type="entry name" value="NiFe-Hase_large"/>
</dbReference>
<dbReference type="GO" id="GO:0048038">
    <property type="term" value="F:quinone binding"/>
    <property type="evidence" value="ECO:0007669"/>
    <property type="project" value="InterPro"/>
</dbReference>
<dbReference type="EMBL" id="OY731399">
    <property type="protein sequence ID" value="CAJ1933869.1"/>
    <property type="molecule type" value="Genomic_DNA"/>
</dbReference>
<dbReference type="Gramene" id="rna-AYBTSS11_LOCUS6598">
    <property type="protein sequence ID" value="CAJ1933869.1"/>
    <property type="gene ID" value="gene-AYBTSS11_LOCUS6598"/>
</dbReference>
<accession>A0AA86SAZ6</accession>
<evidence type="ECO:0000259" key="3">
    <source>
        <dbReference type="Pfam" id="PF00346"/>
    </source>
</evidence>
<dbReference type="GO" id="GO:0051287">
    <property type="term" value="F:NAD binding"/>
    <property type="evidence" value="ECO:0007669"/>
    <property type="project" value="InterPro"/>
</dbReference>
<name>A0AA86SAZ6_9FABA</name>
<evidence type="ECO:0000313" key="5">
    <source>
        <dbReference type="Proteomes" id="UP001189624"/>
    </source>
</evidence>